<feature type="chain" id="PRO_5015411152" evidence="1">
    <location>
        <begin position="20"/>
        <end position="333"/>
    </location>
</feature>
<dbReference type="Gene3D" id="3.40.50.1820">
    <property type="entry name" value="alpha/beta hydrolase"/>
    <property type="match status" value="1"/>
</dbReference>
<dbReference type="GO" id="GO:0047372">
    <property type="term" value="F:monoacylglycerol lipase activity"/>
    <property type="evidence" value="ECO:0007669"/>
    <property type="project" value="TreeGrafter"/>
</dbReference>
<organism evidence="3 4">
    <name type="scientific">Bosea psychrotolerans</name>
    <dbReference type="NCBI Taxonomy" id="1871628"/>
    <lineage>
        <taxon>Bacteria</taxon>
        <taxon>Pseudomonadati</taxon>
        <taxon>Pseudomonadota</taxon>
        <taxon>Alphaproteobacteria</taxon>
        <taxon>Hyphomicrobiales</taxon>
        <taxon>Boseaceae</taxon>
        <taxon>Bosea</taxon>
    </lineage>
</organism>
<comment type="caution">
    <text evidence="3">The sequence shown here is derived from an EMBL/GenBank/DDBJ whole genome shotgun (WGS) entry which is preliminary data.</text>
</comment>
<dbReference type="GO" id="GO:0016020">
    <property type="term" value="C:membrane"/>
    <property type="evidence" value="ECO:0007669"/>
    <property type="project" value="TreeGrafter"/>
</dbReference>
<name>A0A2S4MF23_9HYPH</name>
<dbReference type="InterPro" id="IPR050266">
    <property type="entry name" value="AB_hydrolase_sf"/>
</dbReference>
<keyword evidence="1" id="KW-0732">Signal</keyword>
<evidence type="ECO:0000256" key="1">
    <source>
        <dbReference type="SAM" id="SignalP"/>
    </source>
</evidence>
<proteinExistence type="predicted"/>
<dbReference type="EMBL" id="PQFZ01000004">
    <property type="protein sequence ID" value="POR53225.1"/>
    <property type="molecule type" value="Genomic_DNA"/>
</dbReference>
<dbReference type="Proteomes" id="UP000236919">
    <property type="component" value="Unassembled WGS sequence"/>
</dbReference>
<dbReference type="PANTHER" id="PTHR43798:SF33">
    <property type="entry name" value="HYDROLASE, PUTATIVE (AFU_ORTHOLOGUE AFUA_2G14860)-RELATED"/>
    <property type="match status" value="1"/>
</dbReference>
<dbReference type="OrthoDB" id="9804723at2"/>
<evidence type="ECO:0000259" key="2">
    <source>
        <dbReference type="Pfam" id="PF12697"/>
    </source>
</evidence>
<accession>A0A2S4MF23</accession>
<reference evidence="3 4" key="1">
    <citation type="submission" date="2018-01" db="EMBL/GenBank/DDBJ databases">
        <title>Genomic Encyclopedia of Type Strains, Phase III (KMG-III): the genomes of soil and plant-associated and newly described type strains.</title>
        <authorList>
            <person name="Whitman W."/>
        </authorList>
    </citation>
    <scope>NUCLEOTIDE SEQUENCE [LARGE SCALE GENOMIC DNA]</scope>
    <source>
        <strain evidence="3 4">1131</strain>
    </source>
</reference>
<dbReference type="PRINTS" id="PR00412">
    <property type="entry name" value="EPOXHYDRLASE"/>
</dbReference>
<dbReference type="RefSeq" id="WP_103717737.1">
    <property type="nucleotide sequence ID" value="NZ_PQFZ01000004.1"/>
</dbReference>
<feature type="domain" description="AB hydrolase-1" evidence="2">
    <location>
        <begin position="71"/>
        <end position="325"/>
    </location>
</feature>
<gene>
    <name evidence="3" type="ORF">CYD53_104201</name>
</gene>
<protein>
    <submittedName>
        <fullName evidence="3">Pimeloyl-ACP methyl ester carboxylesterase</fullName>
    </submittedName>
</protein>
<dbReference type="Pfam" id="PF12697">
    <property type="entry name" value="Abhydrolase_6"/>
    <property type="match status" value="1"/>
</dbReference>
<dbReference type="InterPro" id="IPR029058">
    <property type="entry name" value="AB_hydrolase_fold"/>
</dbReference>
<dbReference type="InterPro" id="IPR000639">
    <property type="entry name" value="Epox_hydrolase-like"/>
</dbReference>
<dbReference type="PRINTS" id="PR00111">
    <property type="entry name" value="ABHYDROLASE"/>
</dbReference>
<dbReference type="AlphaFoldDB" id="A0A2S4MF23"/>
<dbReference type="PANTHER" id="PTHR43798">
    <property type="entry name" value="MONOACYLGLYCEROL LIPASE"/>
    <property type="match status" value="1"/>
</dbReference>
<evidence type="ECO:0000313" key="3">
    <source>
        <dbReference type="EMBL" id="POR53225.1"/>
    </source>
</evidence>
<sequence length="333" mass="36283">MRIATAAAILLALAAPASAQQTGVAAYGARLEGFDYAYPVKVHGFISQRQPLEMAYLDIPASGQANGQTVMLLHGKNFCAGTWDATIKVLTQAGYRVVAPDQIGFCKSSKPAGYQFSFQQLAANTAGLLKELGIQRAIVVGHSMGGMLAARYALMYPGTVERLVLVDPLGLEDWQAKGVPYATLDAAFQGELKTSFESIKAYQQRFYYNGNWKPEYDQWVAMLAGMYAGDGKQAVAWNQAQTSDMVFTQPVVHDFPNIRVPTALMIGGKDRTAPGANRATPELQKTLGLYQQLGREAAKAIPDARLVEFPELGHSPQVEAPEEFHKVLLRLLR</sequence>
<keyword evidence="4" id="KW-1185">Reference proteome</keyword>
<dbReference type="InterPro" id="IPR000073">
    <property type="entry name" value="AB_hydrolase_1"/>
</dbReference>
<dbReference type="SUPFAM" id="SSF53474">
    <property type="entry name" value="alpha/beta-Hydrolases"/>
    <property type="match status" value="1"/>
</dbReference>
<dbReference type="GO" id="GO:0046464">
    <property type="term" value="P:acylglycerol catabolic process"/>
    <property type="evidence" value="ECO:0007669"/>
    <property type="project" value="TreeGrafter"/>
</dbReference>
<feature type="signal peptide" evidence="1">
    <location>
        <begin position="1"/>
        <end position="19"/>
    </location>
</feature>
<evidence type="ECO:0000313" key="4">
    <source>
        <dbReference type="Proteomes" id="UP000236919"/>
    </source>
</evidence>